<dbReference type="InterPro" id="IPR005532">
    <property type="entry name" value="SUMF_dom"/>
</dbReference>
<dbReference type="Gene3D" id="3.90.1580.10">
    <property type="entry name" value="paralog of FGE (formylglycine-generating enzyme)"/>
    <property type="match status" value="1"/>
</dbReference>
<name>K9UDM3_CHAP6</name>
<dbReference type="OrthoDB" id="3981129at2"/>
<feature type="domain" description="Sulfatase-modifying factor enzyme-like" evidence="1">
    <location>
        <begin position="93"/>
        <end position="317"/>
    </location>
</feature>
<evidence type="ECO:0000259" key="1">
    <source>
        <dbReference type="Pfam" id="PF03781"/>
    </source>
</evidence>
<dbReference type="EMBL" id="CP003600">
    <property type="protein sequence ID" value="AFY92289.1"/>
    <property type="molecule type" value="Genomic_DNA"/>
</dbReference>
<dbReference type="STRING" id="1173020.Cha6605_1056"/>
<reference evidence="2 3" key="1">
    <citation type="submission" date="2012-05" db="EMBL/GenBank/DDBJ databases">
        <title>Finished chromosome of genome of Chamaesiphon sp. PCC 6605.</title>
        <authorList>
            <consortium name="US DOE Joint Genome Institute"/>
            <person name="Gugger M."/>
            <person name="Coursin T."/>
            <person name="Rippka R."/>
            <person name="Tandeau De Marsac N."/>
            <person name="Huntemann M."/>
            <person name="Wei C.-L."/>
            <person name="Han J."/>
            <person name="Detter J.C."/>
            <person name="Han C."/>
            <person name="Tapia R."/>
            <person name="Chen A."/>
            <person name="Kyrpides N."/>
            <person name="Mavromatis K."/>
            <person name="Markowitz V."/>
            <person name="Szeto E."/>
            <person name="Ivanova N."/>
            <person name="Pagani I."/>
            <person name="Pati A."/>
            <person name="Goodwin L."/>
            <person name="Nordberg H.P."/>
            <person name="Cantor M.N."/>
            <person name="Hua S.X."/>
            <person name="Woyke T."/>
            <person name="Kerfeld C.A."/>
        </authorList>
    </citation>
    <scope>NUCLEOTIDE SEQUENCE [LARGE SCALE GENOMIC DNA]</scope>
    <source>
        <strain evidence="3">ATCC 27169 / PCC 6605</strain>
    </source>
</reference>
<dbReference type="KEGG" id="cmp:Cha6605_1056"/>
<evidence type="ECO:0000313" key="2">
    <source>
        <dbReference type="EMBL" id="AFY92289.1"/>
    </source>
</evidence>
<dbReference type="PANTHER" id="PTHR23150:SF35">
    <property type="entry name" value="BLL6746 PROTEIN"/>
    <property type="match status" value="1"/>
</dbReference>
<dbReference type="PANTHER" id="PTHR23150">
    <property type="entry name" value="SULFATASE MODIFYING FACTOR 1, 2"/>
    <property type="match status" value="1"/>
</dbReference>
<dbReference type="Proteomes" id="UP000010366">
    <property type="component" value="Chromosome"/>
</dbReference>
<dbReference type="RefSeq" id="WP_015158479.1">
    <property type="nucleotide sequence ID" value="NC_019697.1"/>
</dbReference>
<keyword evidence="3" id="KW-1185">Reference proteome</keyword>
<dbReference type="eggNOG" id="COG1262">
    <property type="taxonomic scope" value="Bacteria"/>
</dbReference>
<evidence type="ECO:0000313" key="3">
    <source>
        <dbReference type="Proteomes" id="UP000010366"/>
    </source>
</evidence>
<dbReference type="InterPro" id="IPR042095">
    <property type="entry name" value="SUMF_sf"/>
</dbReference>
<organism evidence="2 3">
    <name type="scientific">Chamaesiphon minutus (strain ATCC 27169 / PCC 6605)</name>
    <dbReference type="NCBI Taxonomy" id="1173020"/>
    <lineage>
        <taxon>Bacteria</taxon>
        <taxon>Bacillati</taxon>
        <taxon>Cyanobacteriota</taxon>
        <taxon>Cyanophyceae</taxon>
        <taxon>Gomontiellales</taxon>
        <taxon>Chamaesiphonaceae</taxon>
        <taxon>Chamaesiphon</taxon>
    </lineage>
</organism>
<gene>
    <name evidence="2" type="ORF">Cha6605_1056</name>
</gene>
<sequence length="319" mass="36179">MSIPPNPNNTDAILGGQNPLPVNAGILGGIAGAKKKLVHDLELSIEAAHELIDNHDLLEFETITVNSFGKVITSTKKYAFYYTEKLENDVAIDMMYIPSGNWNLECTEGNKKWLHQISIKQFYLSKSPITKAQYQAVMGNNPSFFKGEDRCPVESVTWKDAIDFCERLSNLTGKNYTLPSESQWQYAFVSGTNTPIYCGDTITTDLSNYNGKQYKFRNEPTGVYLGKTTPVGKYPPTPWGLYDMHGNVMEWCLDEWHENLIDKPIDGTAWKWRDDNDGQYHIFCGCSYKFFPLDLRGSNCTYITAGDRYSDIGFRVCRI</sequence>
<dbReference type="HOGENOM" id="CLU_012431_2_4_3"/>
<accession>K9UDM3</accession>
<dbReference type="Pfam" id="PF03781">
    <property type="entry name" value="FGE-sulfatase"/>
    <property type="match status" value="1"/>
</dbReference>
<dbReference type="InterPro" id="IPR051043">
    <property type="entry name" value="Sulfatase_Mod_Factor_Kinase"/>
</dbReference>
<dbReference type="InterPro" id="IPR016187">
    <property type="entry name" value="CTDL_fold"/>
</dbReference>
<dbReference type="GO" id="GO:0120147">
    <property type="term" value="F:formylglycine-generating oxidase activity"/>
    <property type="evidence" value="ECO:0007669"/>
    <property type="project" value="TreeGrafter"/>
</dbReference>
<protein>
    <recommendedName>
        <fullName evidence="1">Sulfatase-modifying factor enzyme-like domain-containing protein</fullName>
    </recommendedName>
</protein>
<dbReference type="SUPFAM" id="SSF56436">
    <property type="entry name" value="C-type lectin-like"/>
    <property type="match status" value="1"/>
</dbReference>
<proteinExistence type="predicted"/>
<dbReference type="AlphaFoldDB" id="K9UDM3"/>